<dbReference type="SUPFAM" id="SSF51905">
    <property type="entry name" value="FAD/NAD(P)-binding domain"/>
    <property type="match status" value="1"/>
</dbReference>
<dbReference type="Gene3D" id="1.10.8.870">
    <property type="entry name" value="Alpha-glycerophosphate oxidase, cap domain"/>
    <property type="match status" value="1"/>
</dbReference>
<dbReference type="InterPro" id="IPR006076">
    <property type="entry name" value="FAD-dep_OxRdtase"/>
</dbReference>
<dbReference type="EMBL" id="JAGGMR010000001">
    <property type="protein sequence ID" value="MBP2192837.1"/>
    <property type="molecule type" value="Genomic_DNA"/>
</dbReference>
<evidence type="ECO:0000256" key="3">
    <source>
        <dbReference type="ARBA" id="ARBA00022630"/>
    </source>
</evidence>
<name>A0ABS4QMB1_9NOCA</name>
<dbReference type="RefSeq" id="WP_209895965.1">
    <property type="nucleotide sequence ID" value="NZ_JAGGMR010000001.1"/>
</dbReference>
<evidence type="ECO:0000256" key="2">
    <source>
        <dbReference type="ARBA" id="ARBA00007330"/>
    </source>
</evidence>
<dbReference type="PROSITE" id="PS00978">
    <property type="entry name" value="FAD_G3PDH_2"/>
    <property type="match status" value="1"/>
</dbReference>
<evidence type="ECO:0000313" key="9">
    <source>
        <dbReference type="Proteomes" id="UP001519325"/>
    </source>
</evidence>
<dbReference type="GO" id="GO:0004368">
    <property type="term" value="F:glycerol-3-phosphate dehydrogenase (quinone) activity"/>
    <property type="evidence" value="ECO:0007669"/>
    <property type="project" value="UniProtKB-EC"/>
</dbReference>
<dbReference type="PANTHER" id="PTHR11985:SF31">
    <property type="entry name" value="GLYCEROL-3-PHOSPHATE DEHYDROGENASE 2"/>
    <property type="match status" value="1"/>
</dbReference>
<proteinExistence type="inferred from homology"/>
<keyword evidence="5 8" id="KW-0560">Oxidoreductase</keyword>
<dbReference type="InterPro" id="IPR031656">
    <property type="entry name" value="DAO_C"/>
</dbReference>
<sequence>MSPEARQHALDTMAATELDVLVIGAGVVGAGAALDAVTRGLTVGLVEARDYASGTSSRSSKLVHGGLRYLKQLNFRLVFEALRERKLILETLAPHLAKPVEFVYPLEKPVLDRAWVGTGVGVYDVLGAGRGVPAHFRHLGKKKTMQRFPSAKRGTVRGGVSFYEGQLDDARHTMMLSRTAASHGALVASSARVVDFLRADGRVVGALVQDQETGRKFEVRAKRVVNAAGAWTDELQEMLGAASQFKIKASKGVHIVVPRDRIDSETGLITETEKSLLFVIPCPWSDEHWVIGTTDTGWDHDLAHPAATRADIDYILAQVNRLLETPIGHDDIVGVYAGLRPLLAAGDSDQTAKLSREHAVVRPVPGLVIVAGGKYTTYRVMAKDAIDLAVADLPGRIAKSCTERVPLVGAHQYRELSLSRARLAEVFDVDLPTVDHLLGRFGSAVTELRELIDAAPELAARLGNSRYLKAEIVYAVTHEGALHLDDILARRTRLSVETSARGVDIAPEVATLVAPYLGWDEDRIAREIQIYRLRVEAELASNLQPTDAQADAIRVSAPDSRESFGFPLEESLSVP</sequence>
<dbReference type="EC" id="1.1.5.3" evidence="8"/>
<dbReference type="Proteomes" id="UP001519325">
    <property type="component" value="Unassembled WGS sequence"/>
</dbReference>
<feature type="domain" description="Alpha-glycerophosphate oxidase C-terminal" evidence="7">
    <location>
        <begin position="400"/>
        <end position="523"/>
    </location>
</feature>
<comment type="caution">
    <text evidence="8">The sequence shown here is derived from an EMBL/GenBank/DDBJ whole genome shotgun (WGS) entry which is preliminary data.</text>
</comment>
<dbReference type="InterPro" id="IPR000447">
    <property type="entry name" value="G3P_DH_FAD-dep"/>
</dbReference>
<keyword evidence="4" id="KW-0274">FAD</keyword>
<evidence type="ECO:0000259" key="7">
    <source>
        <dbReference type="Pfam" id="PF16901"/>
    </source>
</evidence>
<dbReference type="Pfam" id="PF16901">
    <property type="entry name" value="DAO_C"/>
    <property type="match status" value="1"/>
</dbReference>
<reference evidence="8 9" key="1">
    <citation type="submission" date="2021-03" db="EMBL/GenBank/DDBJ databases">
        <title>Sequencing the genomes of 1000 actinobacteria strains.</title>
        <authorList>
            <person name="Klenk H.-P."/>
        </authorList>
    </citation>
    <scope>NUCLEOTIDE SEQUENCE [LARGE SCALE GENOMIC DNA]</scope>
    <source>
        <strain evidence="8 9">DSM 45516</strain>
    </source>
</reference>
<dbReference type="Gene3D" id="3.50.50.60">
    <property type="entry name" value="FAD/NAD(P)-binding domain"/>
    <property type="match status" value="1"/>
</dbReference>
<gene>
    <name evidence="8" type="ORF">BJ987_005738</name>
</gene>
<comment type="similarity">
    <text evidence="2">Belongs to the FAD-dependent glycerol-3-phosphate dehydrogenase family.</text>
</comment>
<evidence type="ECO:0000313" key="8">
    <source>
        <dbReference type="EMBL" id="MBP2192837.1"/>
    </source>
</evidence>
<evidence type="ECO:0000256" key="4">
    <source>
        <dbReference type="ARBA" id="ARBA00022827"/>
    </source>
</evidence>
<keyword evidence="9" id="KW-1185">Reference proteome</keyword>
<protein>
    <submittedName>
        <fullName evidence="8">Glycerol-3-phosphate dehydrogenase</fullName>
        <ecNumber evidence="8">1.1.5.3</ecNumber>
    </submittedName>
</protein>
<dbReference type="Pfam" id="PF01266">
    <property type="entry name" value="DAO"/>
    <property type="match status" value="1"/>
</dbReference>
<evidence type="ECO:0000259" key="6">
    <source>
        <dbReference type="Pfam" id="PF01266"/>
    </source>
</evidence>
<evidence type="ECO:0000256" key="5">
    <source>
        <dbReference type="ARBA" id="ARBA00023002"/>
    </source>
</evidence>
<organism evidence="8 9">
    <name type="scientific">Nocardia goodfellowii</name>
    <dbReference type="NCBI Taxonomy" id="882446"/>
    <lineage>
        <taxon>Bacteria</taxon>
        <taxon>Bacillati</taxon>
        <taxon>Actinomycetota</taxon>
        <taxon>Actinomycetes</taxon>
        <taxon>Mycobacteriales</taxon>
        <taxon>Nocardiaceae</taxon>
        <taxon>Nocardia</taxon>
    </lineage>
</organism>
<feature type="domain" description="FAD dependent oxidoreductase" evidence="6">
    <location>
        <begin position="19"/>
        <end position="373"/>
    </location>
</feature>
<evidence type="ECO:0000256" key="1">
    <source>
        <dbReference type="ARBA" id="ARBA00001974"/>
    </source>
</evidence>
<dbReference type="PRINTS" id="PR01001">
    <property type="entry name" value="FADG3PDH"/>
</dbReference>
<dbReference type="InterPro" id="IPR036188">
    <property type="entry name" value="FAD/NAD-bd_sf"/>
</dbReference>
<comment type="cofactor">
    <cofactor evidence="1">
        <name>FAD</name>
        <dbReference type="ChEBI" id="CHEBI:57692"/>
    </cofactor>
</comment>
<dbReference type="Gene3D" id="3.30.9.10">
    <property type="entry name" value="D-Amino Acid Oxidase, subunit A, domain 2"/>
    <property type="match status" value="1"/>
</dbReference>
<dbReference type="InterPro" id="IPR038299">
    <property type="entry name" value="DAO_C_sf"/>
</dbReference>
<dbReference type="PANTHER" id="PTHR11985">
    <property type="entry name" value="GLYCEROL-3-PHOSPHATE DEHYDROGENASE"/>
    <property type="match status" value="1"/>
</dbReference>
<accession>A0ABS4QMB1</accession>
<keyword evidence="3" id="KW-0285">Flavoprotein</keyword>